<evidence type="ECO:0000256" key="7">
    <source>
        <dbReference type="ARBA" id="ARBA00023114"/>
    </source>
</evidence>
<evidence type="ECO:0000313" key="12">
    <source>
        <dbReference type="Proteomes" id="UP000002230"/>
    </source>
</evidence>
<protein>
    <submittedName>
        <fullName evidence="11">Maltoporin</fullName>
    </submittedName>
</protein>
<reference evidence="12" key="1">
    <citation type="submission" date="2010-08" db="EMBL/GenBank/DDBJ databases">
        <title>Genome comparisons of Edwardsiella bacteria analysed using deep sequencing technology.</title>
        <authorList>
            <person name="van Soest J.J."/>
            <person name="Henkel C.V."/>
            <person name="Jansen H.J."/>
            <person name="van den Hondel C.A.M.J.J."/>
            <person name="Bloemberg G.V."/>
            <person name="Meijer A.H."/>
            <person name="Spaink H.P."/>
        </authorList>
    </citation>
    <scope>NUCLEOTIDE SEQUENCE [LARGE SCALE GENOMIC DNA]</scope>
    <source>
        <strain evidence="12">FL6-60</strain>
    </source>
</reference>
<keyword evidence="10" id="KW-0732">Signal</keyword>
<dbReference type="EMBL" id="CP002154">
    <property type="protein sequence ID" value="ADM41663.1"/>
    <property type="molecule type" value="Genomic_DNA"/>
</dbReference>
<dbReference type="PATRIC" id="fig|718251.5.peg.1608"/>
<dbReference type="GO" id="GO:0015288">
    <property type="term" value="F:porin activity"/>
    <property type="evidence" value="ECO:0007669"/>
    <property type="project" value="UniProtKB-KW"/>
</dbReference>
<dbReference type="PANTHER" id="PTHR38762">
    <property type="entry name" value="CRYPTIC OUTER MEMBRANE PORIN BGLH-RELATED"/>
    <property type="match status" value="1"/>
</dbReference>
<evidence type="ECO:0000256" key="6">
    <source>
        <dbReference type="ARBA" id="ARBA00023065"/>
    </source>
</evidence>
<gene>
    <name evidence="11" type="ordered locus">ETAF_1555</name>
</gene>
<proteinExistence type="inferred from homology"/>
<keyword evidence="4" id="KW-1134">Transmembrane beta strand</keyword>
<dbReference type="SMR" id="A0A0H3DTB8"/>
<keyword evidence="3" id="KW-0813">Transport</keyword>
<dbReference type="KEGG" id="etd:ETAF_1555"/>
<comment type="subcellular location">
    <subcellularLocation>
        <location evidence="1">Cell outer membrane</location>
        <topology evidence="1">Multi-pass membrane protein</topology>
    </subcellularLocation>
</comment>
<dbReference type="HOGENOM" id="CLU_032473_4_1_6"/>
<keyword evidence="9" id="KW-0998">Cell outer membrane</keyword>
<evidence type="ECO:0000256" key="3">
    <source>
        <dbReference type="ARBA" id="ARBA00022448"/>
    </source>
</evidence>
<keyword evidence="6" id="KW-0406">Ion transport</keyword>
<dbReference type="AlphaFoldDB" id="A0A0H3DTB8"/>
<evidence type="ECO:0000256" key="4">
    <source>
        <dbReference type="ARBA" id="ARBA00022452"/>
    </source>
</evidence>
<evidence type="ECO:0000256" key="10">
    <source>
        <dbReference type="SAM" id="SignalP"/>
    </source>
</evidence>
<name>A0A0H3DTB8_EDWTF</name>
<evidence type="ECO:0000256" key="2">
    <source>
        <dbReference type="ARBA" id="ARBA00007055"/>
    </source>
</evidence>
<dbReference type="SUPFAM" id="SSF56935">
    <property type="entry name" value="Porins"/>
    <property type="match status" value="1"/>
</dbReference>
<dbReference type="GO" id="GO:0015144">
    <property type="term" value="F:carbohydrate transmembrane transporter activity"/>
    <property type="evidence" value="ECO:0007669"/>
    <property type="project" value="TreeGrafter"/>
</dbReference>
<dbReference type="Pfam" id="PF02264">
    <property type="entry name" value="LamB"/>
    <property type="match status" value="1"/>
</dbReference>
<dbReference type="Gene3D" id="2.40.170.10">
    <property type="entry name" value="Porin, LamB type"/>
    <property type="match status" value="1"/>
</dbReference>
<dbReference type="GO" id="GO:0046930">
    <property type="term" value="C:pore complex"/>
    <property type="evidence" value="ECO:0007669"/>
    <property type="project" value="UniProtKB-KW"/>
</dbReference>
<sequence length="463" mass="52482">MSQGNKLKAKILIILSALYSGALLASSPSVEQRLDALEKQEAERQRAAASPSDDLWLRYSGYFRGGWASSSRGSPRPYAVGSLGRLGDEYGAWFDLRLDKRVYANQGKTVNAVVQLDGNVSNAYTTAWFNTFEDNLLQFSNLYVTTTGFIPFMPETTFWVGKNALPFYEIQMLDWKANWAVSAGGVGLENIKAGPGNIDVTLLRQDLKLYARDYNTSTPVNTNAIELRYKDIPLWHNATLDIAARYNLANRSHAAKSNEYFSIQDAWLAAGIVRQRFENGGFNEFVIQAANNSVASGFMSISDANPHYGDGVYYHGDHNNGNAFRLISQGEMYLHPKIIMANALVYAWGHDVYSYASGAHTDFDSFRAVLRPAYIWNDFNQSGVEVGWFNQVNRANRGRYHEEGYKMTLYHAFKVDTSMLRSRPEIRFYTTWIKTLHNDISQFSFEDERPEQFSFGVQAEIWW</sequence>
<evidence type="ECO:0000256" key="8">
    <source>
        <dbReference type="ARBA" id="ARBA00023136"/>
    </source>
</evidence>
<keyword evidence="12" id="KW-1185">Reference proteome</keyword>
<accession>A0A0H3DTB8</accession>
<dbReference type="GO" id="GO:0009279">
    <property type="term" value="C:cell outer membrane"/>
    <property type="evidence" value="ECO:0007669"/>
    <property type="project" value="UniProtKB-SubCell"/>
</dbReference>
<evidence type="ECO:0000256" key="9">
    <source>
        <dbReference type="ARBA" id="ARBA00023237"/>
    </source>
</evidence>
<evidence type="ECO:0000313" key="11">
    <source>
        <dbReference type="EMBL" id="ADM41663.1"/>
    </source>
</evidence>
<dbReference type="GO" id="GO:0015774">
    <property type="term" value="P:polysaccharide transport"/>
    <property type="evidence" value="ECO:0007669"/>
    <property type="project" value="TreeGrafter"/>
</dbReference>
<dbReference type="InterPro" id="IPR036998">
    <property type="entry name" value="Porin_LamB_sf"/>
</dbReference>
<keyword evidence="8" id="KW-0472">Membrane</keyword>
<keyword evidence="5" id="KW-0812">Transmembrane</keyword>
<feature type="chain" id="PRO_5002607924" evidence="10">
    <location>
        <begin position="26"/>
        <end position="463"/>
    </location>
</feature>
<evidence type="ECO:0000256" key="1">
    <source>
        <dbReference type="ARBA" id="ARBA00004571"/>
    </source>
</evidence>
<keyword evidence="7" id="KW-0626">Porin</keyword>
<dbReference type="PANTHER" id="PTHR38762:SF1">
    <property type="entry name" value="CRYPTIC OUTER MEMBRANE PORIN BGLH-RELATED"/>
    <property type="match status" value="1"/>
</dbReference>
<comment type="similarity">
    <text evidence="2">Belongs to the porin LamB (TC 1.B.3) family.</text>
</comment>
<organism evidence="11 12">
    <name type="scientific">Edwardsiella tarda (strain FL6-60)</name>
    <dbReference type="NCBI Taxonomy" id="718251"/>
    <lineage>
        <taxon>Bacteria</taxon>
        <taxon>Pseudomonadati</taxon>
        <taxon>Pseudomonadota</taxon>
        <taxon>Gammaproteobacteria</taxon>
        <taxon>Enterobacterales</taxon>
        <taxon>Hafniaceae</taxon>
        <taxon>Edwardsiella</taxon>
    </lineage>
</organism>
<dbReference type="Proteomes" id="UP000002230">
    <property type="component" value="Chromosome"/>
</dbReference>
<dbReference type="InterPro" id="IPR050286">
    <property type="entry name" value="G_neg_Bact_CarbUptk_Porin"/>
</dbReference>
<evidence type="ECO:0000256" key="5">
    <source>
        <dbReference type="ARBA" id="ARBA00022692"/>
    </source>
</evidence>
<dbReference type="InterPro" id="IPR003192">
    <property type="entry name" value="Porin_LamB"/>
</dbReference>
<dbReference type="GO" id="GO:0006811">
    <property type="term" value="P:monoatomic ion transport"/>
    <property type="evidence" value="ECO:0007669"/>
    <property type="project" value="UniProtKB-KW"/>
</dbReference>
<reference evidence="11 12" key="2">
    <citation type="journal article" date="2011" name="BMC Immunol.">
        <title>Comparison of static immersion and intravenous injection systems for exposure of zebrafish embryos to the natural pathogen Edwardsiella tarda.</title>
        <authorList>
            <person name="van Soest J.J."/>
            <person name="Stockhammer O.W."/>
            <person name="Ordas A."/>
            <person name="Bloemberg G.V."/>
            <person name="Spaink H.P."/>
            <person name="Meijer A.H."/>
        </authorList>
    </citation>
    <scope>NUCLEOTIDE SEQUENCE [LARGE SCALE GENOMIC DNA]</scope>
    <source>
        <strain evidence="11 12">FL6-60</strain>
    </source>
</reference>
<feature type="signal peptide" evidence="10">
    <location>
        <begin position="1"/>
        <end position="25"/>
    </location>
</feature>